<name>A0ABS9BFE9_9BACT</name>
<comment type="caution">
    <text evidence="1">The sequence shown here is derived from an EMBL/GenBank/DDBJ whole genome shotgun (WGS) entry which is preliminary data.</text>
</comment>
<gene>
    <name evidence="1" type="ORF">L0U88_06735</name>
</gene>
<accession>A0ABS9BFE9</accession>
<dbReference type="InterPro" id="IPR025345">
    <property type="entry name" value="DUF4249"/>
</dbReference>
<dbReference type="RefSeq" id="WP_234864894.1">
    <property type="nucleotide sequence ID" value="NZ_JAKEVY010000002.1"/>
</dbReference>
<proteinExistence type="predicted"/>
<dbReference type="PROSITE" id="PS51257">
    <property type="entry name" value="PROKAR_LIPOPROTEIN"/>
    <property type="match status" value="1"/>
</dbReference>
<keyword evidence="2" id="KW-1185">Reference proteome</keyword>
<evidence type="ECO:0000313" key="2">
    <source>
        <dbReference type="Proteomes" id="UP001200145"/>
    </source>
</evidence>
<sequence length="381" mass="42973">MRSSLLYNYLLVFLLSAMACRKPYIAPVQQQPNQFLVVDGLINASPGGVSRFTLSFSKSLGDTTLQYPVNNAELRIEGTDGSIYRLEALNDSGVYISAPLQLSAANNYRLLIRTADNRSYRSAFERVLIAPEIDSIAWEANPDLNFFLYTKDPSNQQQYYRWEFEETYQTTAQNPSFWAVVNGRIVEADATNQTASCWITDPSKELLIGTTTGLSSAVVFKAPLHTISKPDKRLSIRYSMLVRQYAITPEAYRYYRLMKQNSEELGGIFDPLPSQLNGNIQSDSDPEEPVIGYIAVGQTTEKRIFVNNQELDNWPLITTGYDCSVRNVPSNPTDFTIFNYSDPEYGFWYFSSGQPPGLVLSKKLCLDCRLSGGTNQKPSFW</sequence>
<reference evidence="1 2" key="1">
    <citation type="submission" date="2022-01" db="EMBL/GenBank/DDBJ databases">
        <title>Flavihumibacter sp. nov., isolated from sediment of a river.</title>
        <authorList>
            <person name="Liu H."/>
        </authorList>
    </citation>
    <scope>NUCLEOTIDE SEQUENCE [LARGE SCALE GENOMIC DNA]</scope>
    <source>
        <strain evidence="1 2">RY-1</strain>
    </source>
</reference>
<evidence type="ECO:0000313" key="1">
    <source>
        <dbReference type="EMBL" id="MCF1714320.1"/>
    </source>
</evidence>
<dbReference type="Pfam" id="PF14054">
    <property type="entry name" value="DUF4249"/>
    <property type="match status" value="1"/>
</dbReference>
<organism evidence="1 2">
    <name type="scientific">Flavihumibacter fluminis</name>
    <dbReference type="NCBI Taxonomy" id="2909236"/>
    <lineage>
        <taxon>Bacteria</taxon>
        <taxon>Pseudomonadati</taxon>
        <taxon>Bacteroidota</taxon>
        <taxon>Chitinophagia</taxon>
        <taxon>Chitinophagales</taxon>
        <taxon>Chitinophagaceae</taxon>
        <taxon>Flavihumibacter</taxon>
    </lineage>
</organism>
<dbReference type="EMBL" id="JAKEVY010000002">
    <property type="protein sequence ID" value="MCF1714320.1"/>
    <property type="molecule type" value="Genomic_DNA"/>
</dbReference>
<dbReference type="Proteomes" id="UP001200145">
    <property type="component" value="Unassembled WGS sequence"/>
</dbReference>
<protein>
    <submittedName>
        <fullName evidence="1">DUF4249 domain-containing protein</fullName>
    </submittedName>
</protein>